<name>A0A4Y2JPN2_ARAVE</name>
<dbReference type="EMBL" id="BGPR01111211">
    <property type="protein sequence ID" value="GBM91389.1"/>
    <property type="molecule type" value="Genomic_DNA"/>
</dbReference>
<dbReference type="AlphaFoldDB" id="A0A4Y2JPN2"/>
<gene>
    <name evidence="1" type="ORF">AVEN_268519_1</name>
</gene>
<organism evidence="1 2">
    <name type="scientific">Araneus ventricosus</name>
    <name type="common">Orbweaver spider</name>
    <name type="synonym">Epeira ventricosa</name>
    <dbReference type="NCBI Taxonomy" id="182803"/>
    <lineage>
        <taxon>Eukaryota</taxon>
        <taxon>Metazoa</taxon>
        <taxon>Ecdysozoa</taxon>
        <taxon>Arthropoda</taxon>
        <taxon>Chelicerata</taxon>
        <taxon>Arachnida</taxon>
        <taxon>Araneae</taxon>
        <taxon>Araneomorphae</taxon>
        <taxon>Entelegynae</taxon>
        <taxon>Araneoidea</taxon>
        <taxon>Araneidae</taxon>
        <taxon>Araneus</taxon>
    </lineage>
</organism>
<evidence type="ECO:0000313" key="2">
    <source>
        <dbReference type="Proteomes" id="UP000499080"/>
    </source>
</evidence>
<protein>
    <submittedName>
        <fullName evidence="1">Uncharacterized protein</fullName>
    </submittedName>
</protein>
<reference evidence="1 2" key="1">
    <citation type="journal article" date="2019" name="Sci. Rep.">
        <title>Orb-weaving spider Araneus ventricosus genome elucidates the spidroin gene catalogue.</title>
        <authorList>
            <person name="Kono N."/>
            <person name="Nakamura H."/>
            <person name="Ohtoshi R."/>
            <person name="Moran D.A.P."/>
            <person name="Shinohara A."/>
            <person name="Yoshida Y."/>
            <person name="Fujiwara M."/>
            <person name="Mori M."/>
            <person name="Tomita M."/>
            <person name="Arakawa K."/>
        </authorList>
    </citation>
    <scope>NUCLEOTIDE SEQUENCE [LARGE SCALE GENOMIC DNA]</scope>
</reference>
<proteinExistence type="predicted"/>
<dbReference type="Proteomes" id="UP000499080">
    <property type="component" value="Unassembled WGS sequence"/>
</dbReference>
<evidence type="ECO:0000313" key="1">
    <source>
        <dbReference type="EMBL" id="GBM91389.1"/>
    </source>
</evidence>
<accession>A0A4Y2JPN2</accession>
<sequence>MDQVGLLPSVVQGLVPTEAARSSFTMNRSPPDHLLSRMELEKRNLCESPALVRKVYKVKVFWFTLAMRQLFITVIRFVTTIQNFYDLSSPRPESWIRHWPRE</sequence>
<keyword evidence="2" id="KW-1185">Reference proteome</keyword>
<comment type="caution">
    <text evidence="1">The sequence shown here is derived from an EMBL/GenBank/DDBJ whole genome shotgun (WGS) entry which is preliminary data.</text>
</comment>